<keyword evidence="2" id="KW-0479">Metal-binding</keyword>
<evidence type="ECO:0000256" key="1">
    <source>
        <dbReference type="ARBA" id="ARBA00001961"/>
    </source>
</evidence>
<dbReference type="PANTHER" id="PTHR10869:SF235">
    <property type="entry name" value="PROCOLLAGEN-PROLINE 4-DIOXYGENASE"/>
    <property type="match status" value="1"/>
</dbReference>
<name>A0ABN9RHT6_9DINO</name>
<gene>
    <name evidence="8" type="ORF">PCOR1329_LOCUS20699</name>
</gene>
<dbReference type="Pfam" id="PF13640">
    <property type="entry name" value="2OG-FeII_Oxy_3"/>
    <property type="match status" value="1"/>
</dbReference>
<feature type="signal peptide" evidence="6">
    <location>
        <begin position="1"/>
        <end position="19"/>
    </location>
</feature>
<feature type="chain" id="PRO_5045593927" description="Fe2OG dioxygenase domain-containing protein" evidence="6">
    <location>
        <begin position="20"/>
        <end position="274"/>
    </location>
</feature>
<reference evidence="8" key="1">
    <citation type="submission" date="2023-10" db="EMBL/GenBank/DDBJ databases">
        <authorList>
            <person name="Chen Y."/>
            <person name="Shah S."/>
            <person name="Dougan E. K."/>
            <person name="Thang M."/>
            <person name="Chan C."/>
        </authorList>
    </citation>
    <scope>NUCLEOTIDE SEQUENCE [LARGE SCALE GENOMIC DNA]</scope>
</reference>
<dbReference type="InterPro" id="IPR044862">
    <property type="entry name" value="Pro_4_hyd_alph_FE2OG_OXY"/>
</dbReference>
<evidence type="ECO:0000256" key="4">
    <source>
        <dbReference type="ARBA" id="ARBA00023002"/>
    </source>
</evidence>
<sequence length="274" mass="31494">MPVLSTLLLNPSFMIDVCARSCNTCHLRNLTTRCGHLLDMPESVEPGAINRTVQRMLNIRGLSVEILSEDPWILKFPKFLTEEEIAFLTDAKTRGPWNTGQTEEYGRRKEVYTGFRKTDVAWCNCPCQDHPVGRMLVSRVSEVLQVHPHYLEKMQFLRYTPGMFFKPHHDAYLVGSPNDPRNTRKHRVYTFFMYLTDVARGGATHFPSLGLKVQPERGAAILWPSVYDHDPWKADPRTEHEGLAVEEGEKLSLNMWWRLGPNALAQDVGCPDWR</sequence>
<comment type="cofactor">
    <cofactor evidence="1">
        <name>L-ascorbate</name>
        <dbReference type="ChEBI" id="CHEBI:38290"/>
    </cofactor>
</comment>
<keyword evidence="3" id="KW-0223">Dioxygenase</keyword>
<feature type="domain" description="Fe2OG dioxygenase" evidence="7">
    <location>
        <begin position="150"/>
        <end position="259"/>
    </location>
</feature>
<keyword evidence="5" id="KW-0408">Iron</keyword>
<dbReference type="Gene3D" id="2.60.120.620">
    <property type="entry name" value="q2cbj1_9rhob like domain"/>
    <property type="match status" value="1"/>
</dbReference>
<dbReference type="InterPro" id="IPR005123">
    <property type="entry name" value="Oxoglu/Fe-dep_dioxygenase_dom"/>
</dbReference>
<evidence type="ECO:0000313" key="9">
    <source>
        <dbReference type="Proteomes" id="UP001189429"/>
    </source>
</evidence>
<comment type="caution">
    <text evidence="8">The sequence shown here is derived from an EMBL/GenBank/DDBJ whole genome shotgun (WGS) entry which is preliminary data.</text>
</comment>
<dbReference type="PROSITE" id="PS51471">
    <property type="entry name" value="FE2OG_OXY"/>
    <property type="match status" value="1"/>
</dbReference>
<dbReference type="InterPro" id="IPR045054">
    <property type="entry name" value="P4HA-like"/>
</dbReference>
<dbReference type="EMBL" id="CAUYUJ010006714">
    <property type="protein sequence ID" value="CAK0818379.1"/>
    <property type="molecule type" value="Genomic_DNA"/>
</dbReference>
<evidence type="ECO:0000259" key="7">
    <source>
        <dbReference type="PROSITE" id="PS51471"/>
    </source>
</evidence>
<dbReference type="InterPro" id="IPR006620">
    <property type="entry name" value="Pro_4_hyd_alph"/>
</dbReference>
<dbReference type="Proteomes" id="UP001189429">
    <property type="component" value="Unassembled WGS sequence"/>
</dbReference>
<protein>
    <recommendedName>
        <fullName evidence="7">Fe2OG dioxygenase domain-containing protein</fullName>
    </recommendedName>
</protein>
<keyword evidence="4" id="KW-0560">Oxidoreductase</keyword>
<proteinExistence type="predicted"/>
<evidence type="ECO:0000313" key="8">
    <source>
        <dbReference type="EMBL" id="CAK0818379.1"/>
    </source>
</evidence>
<evidence type="ECO:0000256" key="3">
    <source>
        <dbReference type="ARBA" id="ARBA00022964"/>
    </source>
</evidence>
<evidence type="ECO:0000256" key="2">
    <source>
        <dbReference type="ARBA" id="ARBA00022723"/>
    </source>
</evidence>
<evidence type="ECO:0000256" key="6">
    <source>
        <dbReference type="SAM" id="SignalP"/>
    </source>
</evidence>
<dbReference type="SMART" id="SM00702">
    <property type="entry name" value="P4Hc"/>
    <property type="match status" value="1"/>
</dbReference>
<accession>A0ABN9RHT6</accession>
<keyword evidence="9" id="KW-1185">Reference proteome</keyword>
<keyword evidence="6" id="KW-0732">Signal</keyword>
<evidence type="ECO:0000256" key="5">
    <source>
        <dbReference type="ARBA" id="ARBA00023004"/>
    </source>
</evidence>
<organism evidence="8 9">
    <name type="scientific">Prorocentrum cordatum</name>
    <dbReference type="NCBI Taxonomy" id="2364126"/>
    <lineage>
        <taxon>Eukaryota</taxon>
        <taxon>Sar</taxon>
        <taxon>Alveolata</taxon>
        <taxon>Dinophyceae</taxon>
        <taxon>Prorocentrales</taxon>
        <taxon>Prorocentraceae</taxon>
        <taxon>Prorocentrum</taxon>
    </lineage>
</organism>
<dbReference type="PANTHER" id="PTHR10869">
    <property type="entry name" value="PROLYL 4-HYDROXYLASE ALPHA SUBUNIT"/>
    <property type="match status" value="1"/>
</dbReference>